<dbReference type="FunFam" id="3.40.605.10:FF:000010">
    <property type="entry name" value="N-succinylglutamate 5-semialdehyde dehydrogenase"/>
    <property type="match status" value="1"/>
</dbReference>
<dbReference type="InterPro" id="IPR016160">
    <property type="entry name" value="Ald_DH_CS_CYS"/>
</dbReference>
<dbReference type="PROSITE" id="PS00070">
    <property type="entry name" value="ALDEHYDE_DEHYDR_CYS"/>
    <property type="match status" value="1"/>
</dbReference>
<evidence type="ECO:0000259" key="6">
    <source>
        <dbReference type="Pfam" id="PF00171"/>
    </source>
</evidence>
<dbReference type="GO" id="GO:0019545">
    <property type="term" value="P:L-arginine catabolic process to succinate"/>
    <property type="evidence" value="ECO:0007669"/>
    <property type="project" value="UniProtKB-UniPathway"/>
</dbReference>
<dbReference type="AlphaFoldDB" id="A0A150RM84"/>
<sequence length="490" mass="52104">MSTHFIGGAWVAGAGEPFASRNPVTQAIVFEGRAAAEEQVDAAVKAARGAFRAWRDRGFEERVALVKRFAGLLGEHKARLADVIGLETGKPRWEALTEVQTMIGKVDVSLMAFRERTGERHAEAGDATAVVRHRPHGVVAVFGPYNFPGHLPNGHIVPALIAGNCVVYKPSELAPKVAEETVRLWQEAGVPAGVLNLVHGGKSTGVALAGHPDIDGLFFTGSSATGNALHRQLAGRPDKILALEMGGNNPLIVQDVANTEAAIHHILQSSFISAGQRCTCARRLLVPATPEGDALLGRLAEAAGRLKVGRYDDAEQPFMGAVISLAAADQLLRAQARLISLGGKVVLEMRRLEEGTALLSPGIVDVSAIEELPDEEYFGPLLQVQRYTSFDEALSLANRTRYGLAAGLFSDRKDLYEQFWRESRAGIVNWNKPLTGASSAAPFGGIGSSGNHRPSAYYAADYCAYPVAGLEAEGVGLPGQLAPGMRLTTG</sequence>
<proteinExistence type="inferred from homology"/>
<comment type="caution">
    <text evidence="7">The sequence shown here is derived from an EMBL/GenBank/DDBJ whole genome shotgun (WGS) entry which is preliminary data.</text>
</comment>
<evidence type="ECO:0000256" key="4">
    <source>
        <dbReference type="PROSITE-ProRule" id="PRU10007"/>
    </source>
</evidence>
<keyword evidence="2 5" id="KW-0560">Oxidoreductase</keyword>
<keyword evidence="3" id="KW-0520">NAD</keyword>
<accession>A0A150RM84</accession>
<dbReference type="InterPro" id="IPR016162">
    <property type="entry name" value="Ald_DH_N"/>
</dbReference>
<evidence type="ECO:0000313" key="8">
    <source>
        <dbReference type="Proteomes" id="UP000075635"/>
    </source>
</evidence>
<comment type="similarity">
    <text evidence="5">Belongs to the aldehyde dehydrogenase family.</text>
</comment>
<dbReference type="InterPro" id="IPR017649">
    <property type="entry name" value="SuccinylGlu_semiald_DH_AstD"/>
</dbReference>
<dbReference type="NCBIfam" id="TIGR03240">
    <property type="entry name" value="arg_catab_astD"/>
    <property type="match status" value="1"/>
</dbReference>
<dbReference type="PANTHER" id="PTHR11699">
    <property type="entry name" value="ALDEHYDE DEHYDROGENASE-RELATED"/>
    <property type="match status" value="1"/>
</dbReference>
<evidence type="ECO:0000256" key="5">
    <source>
        <dbReference type="RuleBase" id="RU003345"/>
    </source>
</evidence>
<dbReference type="Proteomes" id="UP000075635">
    <property type="component" value="Unassembled WGS sequence"/>
</dbReference>
<dbReference type="Gene3D" id="3.40.309.10">
    <property type="entry name" value="Aldehyde Dehydrogenase, Chain A, domain 2"/>
    <property type="match status" value="1"/>
</dbReference>
<evidence type="ECO:0000256" key="2">
    <source>
        <dbReference type="ARBA" id="ARBA00023002"/>
    </source>
</evidence>
<evidence type="ECO:0000313" key="7">
    <source>
        <dbReference type="EMBL" id="KYF81387.1"/>
    </source>
</evidence>
<keyword evidence="1" id="KW-0056">Arginine metabolism</keyword>
<name>A0A150RM84_SORCE</name>
<dbReference type="Pfam" id="PF00171">
    <property type="entry name" value="Aldedh"/>
    <property type="match status" value="1"/>
</dbReference>
<dbReference type="CDD" id="cd07095">
    <property type="entry name" value="ALDH_SGSD_AstD"/>
    <property type="match status" value="1"/>
</dbReference>
<dbReference type="Gene3D" id="3.40.605.10">
    <property type="entry name" value="Aldehyde Dehydrogenase, Chain A, domain 1"/>
    <property type="match status" value="1"/>
</dbReference>
<dbReference type="InterPro" id="IPR016163">
    <property type="entry name" value="Ald_DH_C"/>
</dbReference>
<dbReference type="EMBL" id="JEMB01002403">
    <property type="protein sequence ID" value="KYF81387.1"/>
    <property type="molecule type" value="Genomic_DNA"/>
</dbReference>
<dbReference type="SUPFAM" id="SSF53720">
    <property type="entry name" value="ALDH-like"/>
    <property type="match status" value="1"/>
</dbReference>
<dbReference type="UniPathway" id="UPA00185">
    <property type="reaction ID" value="UER00282"/>
</dbReference>
<reference evidence="7 8" key="1">
    <citation type="submission" date="2014-02" db="EMBL/GenBank/DDBJ databases">
        <title>The small core and large imbalanced accessory genome model reveals a collaborative survival strategy of Sorangium cellulosum strains in nature.</title>
        <authorList>
            <person name="Han K."/>
            <person name="Peng R."/>
            <person name="Blom J."/>
            <person name="Li Y.-Z."/>
        </authorList>
    </citation>
    <scope>NUCLEOTIDE SEQUENCE [LARGE SCALE GENOMIC DNA]</scope>
    <source>
        <strain evidence="7 8">So0011-07</strain>
    </source>
</reference>
<evidence type="ECO:0000256" key="3">
    <source>
        <dbReference type="ARBA" id="ARBA00023027"/>
    </source>
</evidence>
<feature type="domain" description="Aldehyde dehydrogenase" evidence="6">
    <location>
        <begin position="10"/>
        <end position="461"/>
    </location>
</feature>
<dbReference type="PROSITE" id="PS00687">
    <property type="entry name" value="ALDEHYDE_DEHYDR_GLU"/>
    <property type="match status" value="1"/>
</dbReference>
<dbReference type="HAMAP" id="MF_01174">
    <property type="entry name" value="Aldedh_AstD"/>
    <property type="match status" value="1"/>
</dbReference>
<dbReference type="InterPro" id="IPR016161">
    <property type="entry name" value="Ald_DH/histidinol_DH"/>
</dbReference>
<dbReference type="GO" id="GO:0043824">
    <property type="term" value="F:succinylglutamate-semialdehyde dehydrogenase activity"/>
    <property type="evidence" value="ECO:0007669"/>
    <property type="project" value="InterPro"/>
</dbReference>
<organism evidence="7 8">
    <name type="scientific">Sorangium cellulosum</name>
    <name type="common">Polyangium cellulosum</name>
    <dbReference type="NCBI Taxonomy" id="56"/>
    <lineage>
        <taxon>Bacteria</taxon>
        <taxon>Pseudomonadati</taxon>
        <taxon>Myxococcota</taxon>
        <taxon>Polyangia</taxon>
        <taxon>Polyangiales</taxon>
        <taxon>Polyangiaceae</taxon>
        <taxon>Sorangium</taxon>
    </lineage>
</organism>
<protein>
    <submittedName>
        <fullName evidence="7">N-succinylglutamate 5-semialdehyde dehydrogenase</fullName>
    </submittedName>
</protein>
<dbReference type="NCBIfam" id="NF006992">
    <property type="entry name" value="PRK09457.1"/>
    <property type="match status" value="1"/>
</dbReference>
<dbReference type="InterPro" id="IPR029510">
    <property type="entry name" value="Ald_DH_CS_GLU"/>
</dbReference>
<dbReference type="InterPro" id="IPR015590">
    <property type="entry name" value="Aldehyde_DH_dom"/>
</dbReference>
<feature type="active site" evidence="4">
    <location>
        <position position="244"/>
    </location>
</feature>
<gene>
    <name evidence="7" type="primary">astD</name>
    <name evidence="7" type="ORF">BE17_25915</name>
</gene>
<evidence type="ECO:0000256" key="1">
    <source>
        <dbReference type="ARBA" id="ARBA00022503"/>
    </source>
</evidence>